<organism evidence="1 2">
    <name type="scientific">Nannocystis radixulma</name>
    <dbReference type="NCBI Taxonomy" id="2995305"/>
    <lineage>
        <taxon>Bacteria</taxon>
        <taxon>Pseudomonadati</taxon>
        <taxon>Myxococcota</taxon>
        <taxon>Polyangia</taxon>
        <taxon>Nannocystales</taxon>
        <taxon>Nannocystaceae</taxon>
        <taxon>Nannocystis</taxon>
    </lineage>
</organism>
<dbReference type="EMBL" id="JAQNDN010000002">
    <property type="protein sequence ID" value="MDC0667363.1"/>
    <property type="molecule type" value="Genomic_DNA"/>
</dbReference>
<proteinExistence type="predicted"/>
<dbReference type="Proteomes" id="UP001217838">
    <property type="component" value="Unassembled WGS sequence"/>
</dbReference>
<gene>
    <name evidence="1" type="ORF">POL58_06425</name>
</gene>
<evidence type="ECO:0000313" key="1">
    <source>
        <dbReference type="EMBL" id="MDC0667363.1"/>
    </source>
</evidence>
<accession>A0ABT5AZV1</accession>
<dbReference type="RefSeq" id="WP_271995383.1">
    <property type="nucleotide sequence ID" value="NZ_JAQNDN010000002.1"/>
</dbReference>
<reference evidence="1 2" key="1">
    <citation type="submission" date="2022-11" db="EMBL/GenBank/DDBJ databases">
        <title>Minimal conservation of predation-associated metabolite biosynthetic gene clusters underscores biosynthetic potential of Myxococcota including descriptions for ten novel species: Archangium lansinium sp. nov., Myxococcus landrumus sp. nov., Nannocystis bai.</title>
        <authorList>
            <person name="Ahearne A."/>
            <person name="Stevens C."/>
            <person name="Dowd S."/>
        </authorList>
    </citation>
    <scope>NUCLEOTIDE SEQUENCE [LARGE SCALE GENOMIC DNA]</scope>
    <source>
        <strain evidence="1 2">NCELM</strain>
    </source>
</reference>
<protein>
    <submittedName>
        <fullName evidence="1">Uncharacterized protein</fullName>
    </submittedName>
</protein>
<sequence>MHHGFFKPLREFCSAGTYLGLVLAGLTHASGCAPECEHISRDFTLTVEPVDEDGVHLNREALAAAFDTAKIEICVDGYESYCVTSTQIQLDLEKRVFELWHTELAYNERRHCELASVRFSVEIPGCEPGEFVLPSEEATDATELQYHAGLLKIICRGA</sequence>
<name>A0ABT5AZV1_9BACT</name>
<keyword evidence="2" id="KW-1185">Reference proteome</keyword>
<comment type="caution">
    <text evidence="1">The sequence shown here is derived from an EMBL/GenBank/DDBJ whole genome shotgun (WGS) entry which is preliminary data.</text>
</comment>
<evidence type="ECO:0000313" key="2">
    <source>
        <dbReference type="Proteomes" id="UP001217838"/>
    </source>
</evidence>